<protein>
    <submittedName>
        <fullName evidence="2">Uncharacterized protein</fullName>
    </submittedName>
</protein>
<organism evidence="2 3">
    <name type="scientific">Dryococelus australis</name>
    <dbReference type="NCBI Taxonomy" id="614101"/>
    <lineage>
        <taxon>Eukaryota</taxon>
        <taxon>Metazoa</taxon>
        <taxon>Ecdysozoa</taxon>
        <taxon>Arthropoda</taxon>
        <taxon>Hexapoda</taxon>
        <taxon>Insecta</taxon>
        <taxon>Pterygota</taxon>
        <taxon>Neoptera</taxon>
        <taxon>Polyneoptera</taxon>
        <taxon>Phasmatodea</taxon>
        <taxon>Verophasmatodea</taxon>
        <taxon>Anareolatae</taxon>
        <taxon>Phasmatidae</taxon>
        <taxon>Eurycanthinae</taxon>
        <taxon>Dryococelus</taxon>
    </lineage>
</organism>
<reference evidence="2 3" key="1">
    <citation type="submission" date="2023-02" db="EMBL/GenBank/DDBJ databases">
        <title>LHISI_Scaffold_Assembly.</title>
        <authorList>
            <person name="Stuart O.P."/>
            <person name="Cleave R."/>
            <person name="Magrath M.J.L."/>
            <person name="Mikheyev A.S."/>
        </authorList>
    </citation>
    <scope>NUCLEOTIDE SEQUENCE [LARGE SCALE GENOMIC DNA]</scope>
    <source>
        <strain evidence="2">Daus_M_001</strain>
        <tissue evidence="2">Leg muscle</tissue>
    </source>
</reference>
<evidence type="ECO:0000256" key="1">
    <source>
        <dbReference type="SAM" id="MobiDB-lite"/>
    </source>
</evidence>
<keyword evidence="3" id="KW-1185">Reference proteome</keyword>
<gene>
    <name evidence="2" type="ORF">PR048_011061</name>
</gene>
<evidence type="ECO:0000313" key="2">
    <source>
        <dbReference type="EMBL" id="KAJ8884865.1"/>
    </source>
</evidence>
<dbReference type="Proteomes" id="UP001159363">
    <property type="component" value="Chromosome X"/>
</dbReference>
<name>A0ABQ9HKH8_9NEOP</name>
<dbReference type="EMBL" id="JARBHB010000004">
    <property type="protein sequence ID" value="KAJ8884865.1"/>
    <property type="molecule type" value="Genomic_DNA"/>
</dbReference>
<feature type="region of interest" description="Disordered" evidence="1">
    <location>
        <begin position="1"/>
        <end position="26"/>
    </location>
</feature>
<proteinExistence type="predicted"/>
<sequence>MVYLGAGGNDPDLTEDATSEQKRRVSKTKARIMMKVSEDDAIDLAATFGLGNKKFDDFDKLIEAFDKYAPHKKTE</sequence>
<accession>A0ABQ9HKH8</accession>
<comment type="caution">
    <text evidence="2">The sequence shown here is derived from an EMBL/GenBank/DDBJ whole genome shotgun (WGS) entry which is preliminary data.</text>
</comment>
<evidence type="ECO:0000313" key="3">
    <source>
        <dbReference type="Proteomes" id="UP001159363"/>
    </source>
</evidence>